<gene>
    <name evidence="2" type="ORF">SAMN05444000_10475</name>
</gene>
<feature type="signal peptide" evidence="1">
    <location>
        <begin position="1"/>
        <end position="20"/>
    </location>
</feature>
<protein>
    <submittedName>
        <fullName evidence="2">Uncharacterized protein</fullName>
    </submittedName>
</protein>
<organism evidence="2 3">
    <name type="scientific">Shimia gijangensis</name>
    <dbReference type="NCBI Taxonomy" id="1470563"/>
    <lineage>
        <taxon>Bacteria</taxon>
        <taxon>Pseudomonadati</taxon>
        <taxon>Pseudomonadota</taxon>
        <taxon>Alphaproteobacteria</taxon>
        <taxon>Rhodobacterales</taxon>
        <taxon>Roseobacteraceae</taxon>
    </lineage>
</organism>
<dbReference type="EMBL" id="FQZQ01000004">
    <property type="protein sequence ID" value="SHI97133.1"/>
    <property type="molecule type" value="Genomic_DNA"/>
</dbReference>
<dbReference type="Proteomes" id="UP000183982">
    <property type="component" value="Unassembled WGS sequence"/>
</dbReference>
<reference evidence="3" key="1">
    <citation type="submission" date="2016-11" db="EMBL/GenBank/DDBJ databases">
        <authorList>
            <person name="Varghese N."/>
            <person name="Submissions S."/>
        </authorList>
    </citation>
    <scope>NUCLEOTIDE SEQUENCE [LARGE SCALE GENOMIC DNA]</scope>
    <source>
        <strain evidence="3">DSM 100564</strain>
    </source>
</reference>
<feature type="chain" id="PRO_5013359558" evidence="1">
    <location>
        <begin position="21"/>
        <end position="65"/>
    </location>
</feature>
<evidence type="ECO:0000313" key="3">
    <source>
        <dbReference type="Proteomes" id="UP000183982"/>
    </source>
</evidence>
<name>A0A1M6FHJ8_9RHOB</name>
<dbReference type="AlphaFoldDB" id="A0A1M6FHJ8"/>
<evidence type="ECO:0000256" key="1">
    <source>
        <dbReference type="SAM" id="SignalP"/>
    </source>
</evidence>
<dbReference type="PROSITE" id="PS51257">
    <property type="entry name" value="PROKAR_LIPOPROTEIN"/>
    <property type="match status" value="1"/>
</dbReference>
<sequence length="65" mass="6597">MRNVAALGLVVFLAACGADGEPVTPTMNSHIGVTSDGVYGSTTIGIHDGPISITIGASNGCYRCW</sequence>
<keyword evidence="3" id="KW-1185">Reference proteome</keyword>
<evidence type="ECO:0000313" key="2">
    <source>
        <dbReference type="EMBL" id="SHI97133.1"/>
    </source>
</evidence>
<accession>A0A1M6FHJ8</accession>
<keyword evidence="1" id="KW-0732">Signal</keyword>
<dbReference type="OrthoDB" id="7727800at2"/>
<proteinExistence type="predicted"/>